<organism evidence="2 3">
    <name type="scientific">Diploptera punctata</name>
    <name type="common">Pacific beetle cockroach</name>
    <dbReference type="NCBI Taxonomy" id="6984"/>
    <lineage>
        <taxon>Eukaryota</taxon>
        <taxon>Metazoa</taxon>
        <taxon>Ecdysozoa</taxon>
        <taxon>Arthropoda</taxon>
        <taxon>Hexapoda</taxon>
        <taxon>Insecta</taxon>
        <taxon>Pterygota</taxon>
        <taxon>Neoptera</taxon>
        <taxon>Polyneoptera</taxon>
        <taxon>Dictyoptera</taxon>
        <taxon>Blattodea</taxon>
        <taxon>Blaberoidea</taxon>
        <taxon>Blaberidae</taxon>
        <taxon>Diplopterinae</taxon>
        <taxon>Diploptera</taxon>
    </lineage>
</organism>
<evidence type="ECO:0000256" key="1">
    <source>
        <dbReference type="SAM" id="MobiDB-lite"/>
    </source>
</evidence>
<keyword evidence="3" id="KW-1185">Reference proteome</keyword>
<accession>A0AAD8EHK7</accession>
<reference evidence="2" key="2">
    <citation type="submission" date="2023-05" db="EMBL/GenBank/DDBJ databases">
        <authorList>
            <person name="Fouks B."/>
        </authorList>
    </citation>
    <scope>NUCLEOTIDE SEQUENCE</scope>
    <source>
        <strain evidence="2">Stay&amp;Tobe</strain>
        <tissue evidence="2">Testes</tissue>
    </source>
</reference>
<comment type="caution">
    <text evidence="2">The sequence shown here is derived from an EMBL/GenBank/DDBJ whole genome shotgun (WGS) entry which is preliminary data.</text>
</comment>
<evidence type="ECO:0000313" key="3">
    <source>
        <dbReference type="Proteomes" id="UP001233999"/>
    </source>
</evidence>
<protein>
    <submittedName>
        <fullName evidence="2">Uncharacterized protein</fullName>
    </submittedName>
</protein>
<gene>
    <name evidence="2" type="ORF">L9F63_017027</name>
</gene>
<sequence length="379" mass="41414">MDITKKNVEKFKTITYPEAPNEMPEDELVKQVNLNNSVSGESVDSMIVEVVSNKNKDNEKAYCTVQEVVSDLSNVMTIDASPRKKETLSPTPSSEIEKDTRNEKEDESKRDEAKECKINANGSTVNNRESNEVSAAPAVSRTAEIMSATIRRVNFRNNVSKTITGSFSSDVVPSTPFVVTVTKPTPIPPPNRILSAPPQKSVPKPSPSQPTPKCILVQRSKRPILQSTMSLDMMNSVDATEGEDGEDDKVRGERNVKSAPARRRLKTAGPRRKSRGRGEESSGDEVEASAKDKEKSSASRAGRRGLVHGTEIVTMVSLMSDGSDVDTDPSDLAPGAGIAPWLEERNPSRTAQNEQAPAPPRVVCLRKTPKSGRRFYLIL</sequence>
<name>A0AAD8EHK7_DIPPU</name>
<reference evidence="2" key="1">
    <citation type="journal article" date="2023" name="IScience">
        <title>Live-bearing cockroach genome reveals convergent evolutionary mechanisms linked to viviparity in insects and beyond.</title>
        <authorList>
            <person name="Fouks B."/>
            <person name="Harrison M.C."/>
            <person name="Mikhailova A.A."/>
            <person name="Marchal E."/>
            <person name="English S."/>
            <person name="Carruthers M."/>
            <person name="Jennings E.C."/>
            <person name="Chiamaka E.L."/>
            <person name="Frigard R.A."/>
            <person name="Pippel M."/>
            <person name="Attardo G.M."/>
            <person name="Benoit J.B."/>
            <person name="Bornberg-Bauer E."/>
            <person name="Tobe S.S."/>
        </authorList>
    </citation>
    <scope>NUCLEOTIDE SEQUENCE</scope>
    <source>
        <strain evidence="2">Stay&amp;Tobe</strain>
    </source>
</reference>
<feature type="region of interest" description="Disordered" evidence="1">
    <location>
        <begin position="183"/>
        <end position="306"/>
    </location>
</feature>
<dbReference type="Proteomes" id="UP001233999">
    <property type="component" value="Unassembled WGS sequence"/>
</dbReference>
<feature type="region of interest" description="Disordered" evidence="1">
    <location>
        <begin position="80"/>
        <end position="114"/>
    </location>
</feature>
<feature type="compositionally biased region" description="Basic and acidic residues" evidence="1">
    <location>
        <begin position="95"/>
        <end position="114"/>
    </location>
</feature>
<feature type="compositionally biased region" description="Basic and acidic residues" evidence="1">
    <location>
        <begin position="288"/>
        <end position="297"/>
    </location>
</feature>
<dbReference type="EMBL" id="JASPKZ010004590">
    <property type="protein sequence ID" value="KAJ9589872.1"/>
    <property type="molecule type" value="Genomic_DNA"/>
</dbReference>
<evidence type="ECO:0000313" key="2">
    <source>
        <dbReference type="EMBL" id="KAJ9589872.1"/>
    </source>
</evidence>
<feature type="region of interest" description="Disordered" evidence="1">
    <location>
        <begin position="320"/>
        <end position="361"/>
    </location>
</feature>
<dbReference type="AlphaFoldDB" id="A0AAD8EHK7"/>
<feature type="compositionally biased region" description="Basic residues" evidence="1">
    <location>
        <begin position="260"/>
        <end position="275"/>
    </location>
</feature>
<proteinExistence type="predicted"/>